<accession>A0A125Q9E5</accession>
<organism evidence="2 3">
    <name type="scientific">Rhizobium altiplani</name>
    <dbReference type="NCBI Taxonomy" id="1864509"/>
    <lineage>
        <taxon>Bacteria</taxon>
        <taxon>Pseudomonadati</taxon>
        <taxon>Pseudomonadota</taxon>
        <taxon>Alphaproteobacteria</taxon>
        <taxon>Hyphomicrobiales</taxon>
        <taxon>Rhizobiaceae</taxon>
        <taxon>Rhizobium/Agrobacterium group</taxon>
        <taxon>Rhizobium</taxon>
    </lineage>
</organism>
<keyword evidence="3" id="KW-1185">Reference proteome</keyword>
<sequence>MRTIRTANAVLLAALFALGGGGAVFGQTSGTYLHHPVNLAQAAPQSGMPDMMGGGMMGHGQGAMPGGPGMMAGGMMAGNMMQSGMVGGMPMMGIRGPMMKIMFAIADTNGDGALSFEEVMTIHRRIFDSVDANKDGKVTPEEMQTFWQP</sequence>
<dbReference type="CDD" id="cd00051">
    <property type="entry name" value="EFh"/>
    <property type="match status" value="1"/>
</dbReference>
<dbReference type="SUPFAM" id="SSF47473">
    <property type="entry name" value="EF-hand"/>
    <property type="match status" value="1"/>
</dbReference>
<dbReference type="Pfam" id="PF13202">
    <property type="entry name" value="EF-hand_5"/>
    <property type="match status" value="2"/>
</dbReference>
<evidence type="ECO:0000313" key="3">
    <source>
        <dbReference type="Proteomes" id="UP000068164"/>
    </source>
</evidence>
<protein>
    <recommendedName>
        <fullName evidence="1">EF-hand domain-containing protein</fullName>
    </recommendedName>
</protein>
<comment type="caution">
    <text evidence="2">The sequence shown here is derived from an EMBL/GenBank/DDBJ whole genome shotgun (WGS) entry which is preliminary data.</text>
</comment>
<dbReference type="InterPro" id="IPR018247">
    <property type="entry name" value="EF_Hand_1_Ca_BS"/>
</dbReference>
<dbReference type="Proteomes" id="UP000068164">
    <property type="component" value="Unassembled WGS sequence"/>
</dbReference>
<feature type="domain" description="EF-hand" evidence="1">
    <location>
        <begin position="94"/>
        <end position="129"/>
    </location>
</feature>
<gene>
    <name evidence="2" type="ORF">AS026_31200</name>
</gene>
<dbReference type="GO" id="GO:0005509">
    <property type="term" value="F:calcium ion binding"/>
    <property type="evidence" value="ECO:0007669"/>
    <property type="project" value="InterPro"/>
</dbReference>
<dbReference type="InterPro" id="IPR002048">
    <property type="entry name" value="EF_hand_dom"/>
</dbReference>
<dbReference type="EMBL" id="LNCD01000031">
    <property type="protein sequence ID" value="KWV57112.1"/>
    <property type="molecule type" value="Genomic_DNA"/>
</dbReference>
<dbReference type="OrthoDB" id="7366896at2"/>
<reference evidence="2 3" key="1">
    <citation type="submission" date="2015-11" db="EMBL/GenBank/DDBJ databases">
        <title>Draft Genome Sequence of the Strain BR 10423 (Rhizobium sp.) isolated from nodules of Mimosa pudica.</title>
        <authorList>
            <person name="Barauna A.C."/>
            <person name="Zilli J.E."/>
            <person name="Simoes-Araujo J.L."/>
            <person name="Reis V.M."/>
            <person name="James E.K."/>
            <person name="Reis F.B.Jr."/>
            <person name="Rouws L.F."/>
            <person name="Passos S.R."/>
            <person name="Gois S.R."/>
        </authorList>
    </citation>
    <scope>NUCLEOTIDE SEQUENCE [LARGE SCALE GENOMIC DNA]</scope>
    <source>
        <strain evidence="2 3">BR10423</strain>
    </source>
</reference>
<dbReference type="InterPro" id="IPR011992">
    <property type="entry name" value="EF-hand-dom_pair"/>
</dbReference>
<proteinExistence type="predicted"/>
<dbReference type="Gene3D" id="1.10.238.10">
    <property type="entry name" value="EF-hand"/>
    <property type="match status" value="1"/>
</dbReference>
<dbReference type="PROSITE" id="PS00018">
    <property type="entry name" value="EF_HAND_1"/>
    <property type="match status" value="2"/>
</dbReference>
<name>A0A125Q9E5_9HYPH</name>
<dbReference type="RefSeq" id="WP_062368806.1">
    <property type="nucleotide sequence ID" value="NZ_LNCD01000031.1"/>
</dbReference>
<dbReference type="AlphaFoldDB" id="A0A125Q9E5"/>
<evidence type="ECO:0000259" key="1">
    <source>
        <dbReference type="PROSITE" id="PS50222"/>
    </source>
</evidence>
<dbReference type="PROSITE" id="PS50222">
    <property type="entry name" value="EF_HAND_2"/>
    <property type="match status" value="1"/>
</dbReference>
<evidence type="ECO:0000313" key="2">
    <source>
        <dbReference type="EMBL" id="KWV57112.1"/>
    </source>
</evidence>